<comment type="caution">
    <text evidence="2">The sequence shown here is derived from an EMBL/GenBank/DDBJ whole genome shotgun (WGS) entry which is preliminary data.</text>
</comment>
<dbReference type="GO" id="GO:0009297">
    <property type="term" value="P:pilus assembly"/>
    <property type="evidence" value="ECO:0007669"/>
    <property type="project" value="InterPro"/>
</dbReference>
<organism evidence="2 3">
    <name type="scientific">Pseudomonas kuykendallii</name>
    <dbReference type="NCBI Taxonomy" id="1007099"/>
    <lineage>
        <taxon>Bacteria</taxon>
        <taxon>Pseudomonadati</taxon>
        <taxon>Pseudomonadota</taxon>
        <taxon>Gammaproteobacteria</taxon>
        <taxon>Pseudomonadales</taxon>
        <taxon>Pseudomonadaceae</taxon>
        <taxon>Pseudomonas</taxon>
    </lineage>
</organism>
<name>A0A2W5D1Y1_9PSED</name>
<dbReference type="PANTHER" id="PTHR30451">
    <property type="entry name" value="OUTER MEMBRANE USHER PROTEIN"/>
    <property type="match status" value="1"/>
</dbReference>
<protein>
    <submittedName>
        <fullName evidence="2">Fimbrial assembly protein</fullName>
    </submittedName>
</protein>
<dbReference type="AlphaFoldDB" id="A0A2W5D1Y1"/>
<dbReference type="PANTHER" id="PTHR30451:SF5">
    <property type="entry name" value="SLR0019 PROTEIN"/>
    <property type="match status" value="1"/>
</dbReference>
<accession>A0A2W5D1Y1</accession>
<reference evidence="2 3" key="1">
    <citation type="submission" date="2017-08" db="EMBL/GenBank/DDBJ databases">
        <title>Infants hospitalized years apart are colonized by the same room-sourced microbial strains.</title>
        <authorList>
            <person name="Brooks B."/>
            <person name="Olm M.R."/>
            <person name="Firek B.A."/>
            <person name="Baker R."/>
            <person name="Thomas B.C."/>
            <person name="Morowitz M.J."/>
            <person name="Banfield J.F."/>
        </authorList>
    </citation>
    <scope>NUCLEOTIDE SEQUENCE [LARGE SCALE GENOMIC DNA]</scope>
    <source>
        <strain evidence="2">S2_009_000_R2_77</strain>
    </source>
</reference>
<dbReference type="InterPro" id="IPR043142">
    <property type="entry name" value="PapC-like_C_sf"/>
</dbReference>
<feature type="domain" description="PapC-like C-terminal" evidence="1">
    <location>
        <begin position="678"/>
        <end position="737"/>
    </location>
</feature>
<dbReference type="Gene3D" id="2.60.40.2610">
    <property type="entry name" value="Outer membrane usher protein FimD, plug domain"/>
    <property type="match status" value="1"/>
</dbReference>
<dbReference type="Proteomes" id="UP000249198">
    <property type="component" value="Unassembled WGS sequence"/>
</dbReference>
<dbReference type="InterPro" id="IPR000015">
    <property type="entry name" value="Fimb_usher"/>
</dbReference>
<dbReference type="EMBL" id="QFOH01000010">
    <property type="protein sequence ID" value="PZP24263.1"/>
    <property type="molecule type" value="Genomic_DNA"/>
</dbReference>
<dbReference type="Pfam" id="PF13953">
    <property type="entry name" value="PapC_C"/>
    <property type="match status" value="1"/>
</dbReference>
<dbReference type="InterPro" id="IPR042186">
    <property type="entry name" value="FimD_plug_dom"/>
</dbReference>
<dbReference type="Gene3D" id="2.60.40.2070">
    <property type="match status" value="1"/>
</dbReference>
<dbReference type="GO" id="GO:0009279">
    <property type="term" value="C:cell outer membrane"/>
    <property type="evidence" value="ECO:0007669"/>
    <property type="project" value="TreeGrafter"/>
</dbReference>
<dbReference type="Gene3D" id="2.60.40.3110">
    <property type="match status" value="1"/>
</dbReference>
<gene>
    <name evidence="2" type="ORF">DI599_09635</name>
</gene>
<evidence type="ECO:0000259" key="1">
    <source>
        <dbReference type="Pfam" id="PF13953"/>
    </source>
</evidence>
<proteinExistence type="predicted"/>
<dbReference type="GO" id="GO:0015473">
    <property type="term" value="F:fimbrial usher porin activity"/>
    <property type="evidence" value="ECO:0007669"/>
    <property type="project" value="InterPro"/>
</dbReference>
<evidence type="ECO:0000313" key="3">
    <source>
        <dbReference type="Proteomes" id="UP000249198"/>
    </source>
</evidence>
<evidence type="ECO:0000313" key="2">
    <source>
        <dbReference type="EMBL" id="PZP24263.1"/>
    </source>
</evidence>
<dbReference type="Pfam" id="PF00577">
    <property type="entry name" value="Usher"/>
    <property type="match status" value="1"/>
</dbReference>
<dbReference type="InterPro" id="IPR025949">
    <property type="entry name" value="PapC-like_C"/>
</dbReference>
<sequence>MAGTPASADEEPMQLFLELVLNELPTGQIIEVQAVGEHYLVARRDLIAAGLRLDAEGADPVALDSLAGVRSTYEQEMQQLRLDVPVEWLPRQQIGVANGGDRIEAVTSLGALFNYDVYYSNTDGGNALASAFTEQRVFGEKGVFSNSGVYRRSFGGVGDLDGYYRYDSYWRFNDQQRLLSYAAGDVVSGALTWNSAVRLGGVQLSRNFALRPDLITYPMPRFSGYASVPSTVDLFIDNTRVSSETLKPGPFTFNSAPVISGAGQATVVTTDALGRQVATTVPFYVTNTLLQKGLTDYSLSLGRLRQNYGLENFSYGRYAGSGTFRYGLNDRITLESHAEAASGFQLTGIGSTFSVGTFGSVTSSFSQSHYTDSGQQYSLGYSYFSRLFGVSAQRIERTRGFADLSVVEALDARPLDNFLLKRSDQVTLTFSPPGLGSVGLGYFANLAQDGNSTRLINLSWSRTLWKNISFYVSLNRVLDEDGYAAQAQVVVPFDMLSTLSASTDRSRNGRYTQRVNYSRNAPSEGGVGMNLGYGSGDSEYAQADFTWRNRSVQLQGGAYSDAGEVTHWGDASGSLVAMDGGLFATNRVDDAFVLVSTDGYPGVPVTFEHQLIGETDRNGHLLVPWVPAYYRGQYEVDLLNLPSNVVAGETQQFIAVGEGSGALLAFSLRQQFSASVVLVDESGAFLPQGALATLVGGTGRSQVGWDGVAYFENLAAHNELEVRTPDAGQCRARFDIDPQIAEMAQIGPLTCHRTTGAP</sequence>